<comment type="caution">
    <text evidence="6">The sequence shown here is derived from an EMBL/GenBank/DDBJ whole genome shotgun (WGS) entry which is preliminary data.</text>
</comment>
<evidence type="ECO:0000313" key="7">
    <source>
        <dbReference type="Proteomes" id="UP000297225"/>
    </source>
</evidence>
<keyword evidence="7" id="KW-1185">Reference proteome</keyword>
<evidence type="ECO:0000256" key="5">
    <source>
        <dbReference type="ARBA" id="ARBA00023136"/>
    </source>
</evidence>
<keyword evidence="5" id="KW-0472">Membrane</keyword>
<dbReference type="NCBIfam" id="NF037997">
    <property type="entry name" value="Na_Pi_symport"/>
    <property type="match status" value="1"/>
</dbReference>
<dbReference type="OrthoDB" id="9763003at2"/>
<accession>A0A4Y8WP28</accession>
<dbReference type="RefSeq" id="WP_134849596.1">
    <property type="nucleotide sequence ID" value="NZ_CP197400.1"/>
</dbReference>
<evidence type="ECO:0000256" key="3">
    <source>
        <dbReference type="ARBA" id="ARBA00022692"/>
    </source>
</evidence>
<dbReference type="PANTHER" id="PTHR10010">
    <property type="entry name" value="SOLUTE CARRIER FAMILY 34 SODIUM PHOSPHATE , MEMBER 2-RELATED"/>
    <property type="match status" value="1"/>
</dbReference>
<evidence type="ECO:0000256" key="1">
    <source>
        <dbReference type="ARBA" id="ARBA00004651"/>
    </source>
</evidence>
<proteinExistence type="predicted"/>
<sequence>MDYGILDFIHLIGSLGIFLYGMKIMSEGLQKVAGDRMKSILSAMTSNRVFGVFTGILITALIQSSSATTLMTVSFVNASLLTLAQGVSVIMGANIGTTATAWIISLLGFKVNVSAFAIPLIAVAIPFIFSKKARMNSWGDFMLGFSLLFLGLQFLKESMPDLQNNPEALSFLQTYTNLGFGSVLIFLLIGTILTFIVQSSSATVAITLVMCSQGWIPFEMGAAMILGENIGTTITANLAALSANYNAKRAALSHTLFNVFGVVWVLFLFFPAINLVSGIVERIDGYDPRNLFPMIADLNARFQPGDVAMITGKDPIFDPELSRLQATIRNSAGAISIGLSLFHTLFNISNTLVMIWFVPVIVKICNKVIHPSKKAAEKKEYSHLQYLSTRMLSTSELSLLQVNKEIVSFADKGLGMLRMVRELSNIQERDQFELVFTRIDKYERICDRVEIEIVQYLTELSRGDLSGESRHKVQKYLRIASEIESIGDSCFEIARILRRKLDDGIKENPIIAAHLGVLHEMLENILNHMKGVLEDNEDNAQDMLLISQDLEKALNIKYKFLVTENLKDLQANAYPYQDSVYYLDIIDEYERLGDYAVNVVEAFIGEEK</sequence>
<gene>
    <name evidence="6" type="ORF">E4P47_06410</name>
</gene>
<evidence type="ECO:0000313" key="6">
    <source>
        <dbReference type="EMBL" id="TFH94709.1"/>
    </source>
</evidence>
<name>A0A4Y8WP28_9PORP</name>
<dbReference type="InterPro" id="IPR004633">
    <property type="entry name" value="NaPi_cotrn-rel/YqeW-like"/>
</dbReference>
<dbReference type="AlphaFoldDB" id="A0A4Y8WP28"/>
<keyword evidence="4" id="KW-1133">Transmembrane helix</keyword>
<evidence type="ECO:0000256" key="2">
    <source>
        <dbReference type="ARBA" id="ARBA00022475"/>
    </source>
</evidence>
<evidence type="ECO:0000256" key="4">
    <source>
        <dbReference type="ARBA" id="ARBA00022989"/>
    </source>
</evidence>
<dbReference type="SUPFAM" id="SSF109755">
    <property type="entry name" value="PhoU-like"/>
    <property type="match status" value="1"/>
</dbReference>
<keyword evidence="3" id="KW-0812">Transmembrane</keyword>
<dbReference type="InterPro" id="IPR038078">
    <property type="entry name" value="PhoU-like_sf"/>
</dbReference>
<keyword evidence="2" id="KW-1003">Cell membrane</keyword>
<comment type="subcellular location">
    <subcellularLocation>
        <location evidence="1">Cell membrane</location>
        <topology evidence="1">Multi-pass membrane protein</topology>
    </subcellularLocation>
</comment>
<dbReference type="InterPro" id="IPR003841">
    <property type="entry name" value="Na/Pi_transpt"/>
</dbReference>
<dbReference type="NCBIfam" id="TIGR00704">
    <property type="entry name" value="NaPi_cotrn_rel"/>
    <property type="match status" value="1"/>
</dbReference>
<dbReference type="Proteomes" id="UP000297225">
    <property type="component" value="Unassembled WGS sequence"/>
</dbReference>
<dbReference type="EMBL" id="SPNC01000093">
    <property type="protein sequence ID" value="TFH94709.1"/>
    <property type="molecule type" value="Genomic_DNA"/>
</dbReference>
<dbReference type="GO" id="GO:0005886">
    <property type="term" value="C:plasma membrane"/>
    <property type="evidence" value="ECO:0007669"/>
    <property type="project" value="UniProtKB-SubCell"/>
</dbReference>
<dbReference type="GO" id="GO:0005436">
    <property type="term" value="F:sodium:phosphate symporter activity"/>
    <property type="evidence" value="ECO:0007669"/>
    <property type="project" value="InterPro"/>
</dbReference>
<dbReference type="GO" id="GO:0044341">
    <property type="term" value="P:sodium-dependent phosphate transport"/>
    <property type="evidence" value="ECO:0007669"/>
    <property type="project" value="InterPro"/>
</dbReference>
<reference evidence="6 7" key="1">
    <citation type="submission" date="2019-03" db="EMBL/GenBank/DDBJ databases">
        <title>Porphyromonas levii Isolated from the Uterus of Dairy Cows.</title>
        <authorList>
            <person name="Francis A.M."/>
        </authorList>
    </citation>
    <scope>NUCLEOTIDE SEQUENCE [LARGE SCALE GENOMIC DNA]</scope>
    <source>
        <strain evidence="6 7">AF5678</strain>
    </source>
</reference>
<dbReference type="Gene3D" id="1.20.58.220">
    <property type="entry name" value="Phosphate transport system protein phou homolog 2, domain 2"/>
    <property type="match status" value="1"/>
</dbReference>
<protein>
    <submittedName>
        <fullName evidence="6">Na/Pi cotransporter family protein</fullName>
    </submittedName>
</protein>
<dbReference type="Pfam" id="PF02690">
    <property type="entry name" value="Na_Pi_cotrans"/>
    <property type="match status" value="2"/>
</dbReference>
<dbReference type="PANTHER" id="PTHR10010:SF46">
    <property type="entry name" value="SODIUM-DEPENDENT PHOSPHATE TRANSPORT PROTEIN 2B"/>
    <property type="match status" value="1"/>
</dbReference>
<organism evidence="6 7">
    <name type="scientific">Porphyromonas levii</name>
    <dbReference type="NCBI Taxonomy" id="28114"/>
    <lineage>
        <taxon>Bacteria</taxon>
        <taxon>Pseudomonadati</taxon>
        <taxon>Bacteroidota</taxon>
        <taxon>Bacteroidia</taxon>
        <taxon>Bacteroidales</taxon>
        <taxon>Porphyromonadaceae</taxon>
        <taxon>Porphyromonas</taxon>
    </lineage>
</organism>